<organism evidence="1">
    <name type="scientific">Aegilops tauschii</name>
    <name type="common">Tausch's goatgrass</name>
    <name type="synonym">Aegilops squarrosa</name>
    <dbReference type="NCBI Taxonomy" id="37682"/>
    <lineage>
        <taxon>Eukaryota</taxon>
        <taxon>Viridiplantae</taxon>
        <taxon>Streptophyta</taxon>
        <taxon>Embryophyta</taxon>
        <taxon>Tracheophyta</taxon>
        <taxon>Spermatophyta</taxon>
        <taxon>Magnoliopsida</taxon>
        <taxon>Liliopsida</taxon>
        <taxon>Poales</taxon>
        <taxon>Poaceae</taxon>
        <taxon>BOP clade</taxon>
        <taxon>Pooideae</taxon>
        <taxon>Triticodae</taxon>
        <taxon>Triticeae</taxon>
        <taxon>Triticinae</taxon>
        <taxon>Aegilops</taxon>
    </lineage>
</organism>
<dbReference type="EnsemblPlants" id="EMT08855">
    <property type="protein sequence ID" value="EMT08855"/>
    <property type="gene ID" value="F775_27430"/>
</dbReference>
<evidence type="ECO:0000313" key="1">
    <source>
        <dbReference type="EnsemblPlants" id="EMT08855"/>
    </source>
</evidence>
<protein>
    <recommendedName>
        <fullName evidence="2">SWIM-type domain-containing protein</fullName>
    </recommendedName>
</protein>
<evidence type="ECO:0008006" key="2">
    <source>
        <dbReference type="Google" id="ProtNLM"/>
    </source>
</evidence>
<accession>M8B5J2</accession>
<sequence>MATAEEGGNGLEFLSDPVDRFPLPDLASSDLTPTGEPDTGLTQSAAESSMGYVGDLPLTIQLPMNNGCEELSLSAADSQQSTGKDDPQAPGWTKRTLKVKLYFHVARLSTDTQRRKLIPYEAGQYRVEVEKGSKYYVHRYHPERHDKWCRVVYIVHVLAEGEELSWECGNFELTGLLCCHSVKRKFHESISSKGGQKMQEISFQLTWHTCKISANSITFRHSNLYTHALEVVKLGDANPIAYNCAMELLRAAMDKLTPLASEHDGLGLEHRTEFKRAKVTELSLLQGPENGCMSDDEGSAVGNYIGLSAPERKRKAGRPTNAETSLHMMTGLQRAKKLRLHHNLIQLSDAVQASQHDSALYVVALVIRARRVHKEGTPLKRKGKKRNAQSAEWEGIERTPVAILRLWYMLPSNQLIILLSKHLSPAS</sequence>
<name>M8B5J2_AEGTA</name>
<reference evidence="1" key="1">
    <citation type="submission" date="2015-06" db="UniProtKB">
        <authorList>
            <consortium name="EnsemblPlants"/>
        </authorList>
    </citation>
    <scope>IDENTIFICATION</scope>
</reference>
<proteinExistence type="predicted"/>
<dbReference type="AlphaFoldDB" id="M8B5J2"/>